<keyword evidence="3" id="KW-1185">Reference proteome</keyword>
<feature type="domain" description="Cyclic nucleotide-binding" evidence="1">
    <location>
        <begin position="15"/>
        <end position="121"/>
    </location>
</feature>
<sequence>MKDDEKIQALSQSVLGGELDEAEARQLAGLMGVVTLEPGETLVSENEQRGTLFVLARGRLQVCKLVGEREETVYVMRPGECAGTRAFIDSAPRRAALRADEQEGDQTQVLTLEPEVFDTLIEPAPRLAHKVMRAIFCVTHRNLMRMNLESAEMRNYLLKTGGRY</sequence>
<dbReference type="InterPro" id="IPR050397">
    <property type="entry name" value="Env_Response_Regulators"/>
</dbReference>
<evidence type="ECO:0000313" key="2">
    <source>
        <dbReference type="EMBL" id="WPL19472.1"/>
    </source>
</evidence>
<dbReference type="EMBL" id="CP121472">
    <property type="protein sequence ID" value="WPL19472.1"/>
    <property type="molecule type" value="Genomic_DNA"/>
</dbReference>
<protein>
    <submittedName>
        <fullName evidence="2">Signal-transduction protein</fullName>
    </submittedName>
</protein>
<dbReference type="InterPro" id="IPR018490">
    <property type="entry name" value="cNMP-bd_dom_sf"/>
</dbReference>
<dbReference type="Proteomes" id="UP001432180">
    <property type="component" value="Chromosome"/>
</dbReference>
<organism evidence="2 3">
    <name type="scientific">Thiorhodovibrio winogradskyi</name>
    <dbReference type="NCBI Taxonomy" id="77007"/>
    <lineage>
        <taxon>Bacteria</taxon>
        <taxon>Pseudomonadati</taxon>
        <taxon>Pseudomonadota</taxon>
        <taxon>Gammaproteobacteria</taxon>
        <taxon>Chromatiales</taxon>
        <taxon>Chromatiaceae</taxon>
        <taxon>Thiorhodovibrio</taxon>
    </lineage>
</organism>
<dbReference type="RefSeq" id="WP_328985214.1">
    <property type="nucleotide sequence ID" value="NZ_CP121472.1"/>
</dbReference>
<dbReference type="PANTHER" id="PTHR24567:SF26">
    <property type="entry name" value="REGULATORY PROTEIN YEIL"/>
    <property type="match status" value="1"/>
</dbReference>
<accession>A0ABZ0SF37</accession>
<evidence type="ECO:0000313" key="3">
    <source>
        <dbReference type="Proteomes" id="UP001432180"/>
    </source>
</evidence>
<dbReference type="Pfam" id="PF00027">
    <property type="entry name" value="cNMP_binding"/>
    <property type="match status" value="1"/>
</dbReference>
<gene>
    <name evidence="2" type="ORF">Thiowin_04601</name>
</gene>
<reference evidence="2 3" key="1">
    <citation type="journal article" date="2023" name="Microorganisms">
        <title>Thiorhodovibrio frisius and Trv. litoralis spp. nov., Two Novel Members from a Clade of Fastidious Purple Sulfur Bacteria That Exhibit Unique Red-Shifted Light-Harvesting Capabilities.</title>
        <authorList>
            <person name="Methner A."/>
            <person name="Kuzyk S.B."/>
            <person name="Petersen J."/>
            <person name="Bauer S."/>
            <person name="Brinkmann H."/>
            <person name="Sichau K."/>
            <person name="Wanner G."/>
            <person name="Wolf J."/>
            <person name="Neumann-Schaal M."/>
            <person name="Henke P."/>
            <person name="Tank M."/>
            <person name="Sproer C."/>
            <person name="Bunk B."/>
            <person name="Overmann J."/>
        </authorList>
    </citation>
    <scope>NUCLEOTIDE SEQUENCE [LARGE SCALE GENOMIC DNA]</scope>
    <source>
        <strain evidence="2 3">DSM 6702</strain>
    </source>
</reference>
<dbReference type="SUPFAM" id="SSF51206">
    <property type="entry name" value="cAMP-binding domain-like"/>
    <property type="match status" value="1"/>
</dbReference>
<dbReference type="InterPro" id="IPR014710">
    <property type="entry name" value="RmlC-like_jellyroll"/>
</dbReference>
<dbReference type="Gene3D" id="2.60.120.10">
    <property type="entry name" value="Jelly Rolls"/>
    <property type="match status" value="1"/>
</dbReference>
<name>A0ABZ0SF37_9GAMM</name>
<dbReference type="CDD" id="cd00038">
    <property type="entry name" value="CAP_ED"/>
    <property type="match status" value="1"/>
</dbReference>
<dbReference type="PROSITE" id="PS50042">
    <property type="entry name" value="CNMP_BINDING_3"/>
    <property type="match status" value="1"/>
</dbReference>
<proteinExistence type="predicted"/>
<dbReference type="PANTHER" id="PTHR24567">
    <property type="entry name" value="CRP FAMILY TRANSCRIPTIONAL REGULATORY PROTEIN"/>
    <property type="match status" value="1"/>
</dbReference>
<dbReference type="InterPro" id="IPR000595">
    <property type="entry name" value="cNMP-bd_dom"/>
</dbReference>
<evidence type="ECO:0000259" key="1">
    <source>
        <dbReference type="PROSITE" id="PS50042"/>
    </source>
</evidence>
<dbReference type="SMART" id="SM00100">
    <property type="entry name" value="cNMP"/>
    <property type="match status" value="1"/>
</dbReference>